<dbReference type="EMBL" id="UFXW01000004">
    <property type="protein sequence ID" value="STC88343.1"/>
    <property type="molecule type" value="Genomic_DNA"/>
</dbReference>
<dbReference type="PANTHER" id="PTHR35862">
    <property type="entry name" value="FELS-2 PROPHAGE PROTEIN"/>
    <property type="match status" value="1"/>
</dbReference>
<dbReference type="RefSeq" id="WP_000243492.1">
    <property type="nucleotide sequence ID" value="NZ_CAJSIA010000001.1"/>
</dbReference>
<sequence length="374" mass="41645">MVLLNGNTVYSPLKELVKMPDFSVSLDREQDKNTLQELNNRVISLSMTDNRGFEADRVTLVLDDADGQLALPGRGTHIRVMLGWKGEPLVDKGTYIVDEVAHEGPPDRLTLSANSADFREEFNVKREVSWHGVTVERVVSAIAHRYGLKAQISDMLMDIEIDHADQTEESDMSFLTRMADMLGAITTVKNGCLLFILPGGGVTADGRPLPSFALARSDGDSHQFRIADRQAYTGVKAYWLDLNHGKKKAVNIKKRKTHAEKSSSREGSYMEGAEGNVFVLRKTYPNEIAAQRAAAARWQQLQRGAAEFSITLARGRAELYPEMHGTVTGFKTEIDNQDWLIAKVEHNIDGSGFTTRLELEARIPEWIAEKESNG</sequence>
<name>A0A376DG52_ECOLX</name>
<protein>
    <submittedName>
        <fullName evidence="1">Late control gene D protein from prophage</fullName>
    </submittedName>
</protein>
<gene>
    <name evidence="1" type="primary">D</name>
    <name evidence="1" type="ORF">NCTC10767_04735</name>
</gene>
<evidence type="ECO:0000313" key="1">
    <source>
        <dbReference type="EMBL" id="STC88343.1"/>
    </source>
</evidence>
<dbReference type="SUPFAM" id="SSF69279">
    <property type="entry name" value="Phage tail proteins"/>
    <property type="match status" value="1"/>
</dbReference>
<reference evidence="1 2" key="1">
    <citation type="submission" date="2018-06" db="EMBL/GenBank/DDBJ databases">
        <authorList>
            <consortium name="Pathogen Informatics"/>
            <person name="Doyle S."/>
        </authorList>
    </citation>
    <scope>NUCLEOTIDE SEQUENCE [LARGE SCALE GENOMIC DNA]</scope>
    <source>
        <strain evidence="1 2">NCTC10767</strain>
    </source>
</reference>
<dbReference type="AlphaFoldDB" id="A0A376DG52"/>
<dbReference type="Pfam" id="PF05954">
    <property type="entry name" value="Phage_GPD"/>
    <property type="match status" value="1"/>
</dbReference>
<dbReference type="InterPro" id="IPR052726">
    <property type="entry name" value="Phage_Baseplate_Hub"/>
</dbReference>
<dbReference type="Proteomes" id="UP000254647">
    <property type="component" value="Unassembled WGS sequence"/>
</dbReference>
<evidence type="ECO:0000313" key="2">
    <source>
        <dbReference type="Proteomes" id="UP000254647"/>
    </source>
</evidence>
<accession>A0A376DG52</accession>
<proteinExistence type="predicted"/>
<dbReference type="PANTHER" id="PTHR35862:SF3">
    <property type="entry name" value="FELS-2 PROPHAGE PROTEIN"/>
    <property type="match status" value="1"/>
</dbReference>
<organism evidence="1 2">
    <name type="scientific">Escherichia coli</name>
    <dbReference type="NCBI Taxonomy" id="562"/>
    <lineage>
        <taxon>Bacteria</taxon>
        <taxon>Pseudomonadati</taxon>
        <taxon>Pseudomonadota</taxon>
        <taxon>Gammaproteobacteria</taxon>
        <taxon>Enterobacterales</taxon>
        <taxon>Enterobacteriaceae</taxon>
        <taxon>Escherichia</taxon>
    </lineage>
</organism>